<name>A7ENN3_SCLS1</name>
<protein>
    <submittedName>
        <fullName evidence="2">Uncharacterized protein</fullName>
    </submittedName>
</protein>
<evidence type="ECO:0000313" key="2">
    <source>
        <dbReference type="EMBL" id="EDO04449.1"/>
    </source>
</evidence>
<keyword evidence="3" id="KW-1185">Reference proteome</keyword>
<proteinExistence type="predicted"/>
<dbReference type="AlphaFoldDB" id="A7ENN3"/>
<reference evidence="3" key="1">
    <citation type="journal article" date="2011" name="PLoS Genet.">
        <title>Genomic analysis of the necrotrophic fungal pathogens Sclerotinia sclerotiorum and Botrytis cinerea.</title>
        <authorList>
            <person name="Amselem J."/>
            <person name="Cuomo C.A."/>
            <person name="van Kan J.A."/>
            <person name="Viaud M."/>
            <person name="Benito E.P."/>
            <person name="Couloux A."/>
            <person name="Coutinho P.M."/>
            <person name="de Vries R.P."/>
            <person name="Dyer P.S."/>
            <person name="Fillinger S."/>
            <person name="Fournier E."/>
            <person name="Gout L."/>
            <person name="Hahn M."/>
            <person name="Kohn L."/>
            <person name="Lapalu N."/>
            <person name="Plummer K.M."/>
            <person name="Pradier J.M."/>
            <person name="Quevillon E."/>
            <person name="Sharon A."/>
            <person name="Simon A."/>
            <person name="ten Have A."/>
            <person name="Tudzynski B."/>
            <person name="Tudzynski P."/>
            <person name="Wincker P."/>
            <person name="Andrew M."/>
            <person name="Anthouard V."/>
            <person name="Beever R.E."/>
            <person name="Beffa R."/>
            <person name="Benoit I."/>
            <person name="Bouzid O."/>
            <person name="Brault B."/>
            <person name="Chen Z."/>
            <person name="Choquer M."/>
            <person name="Collemare J."/>
            <person name="Cotton P."/>
            <person name="Danchin E.G."/>
            <person name="Da Silva C."/>
            <person name="Gautier A."/>
            <person name="Giraud C."/>
            <person name="Giraud T."/>
            <person name="Gonzalez C."/>
            <person name="Grossetete S."/>
            <person name="Guldener U."/>
            <person name="Henrissat B."/>
            <person name="Howlett B.J."/>
            <person name="Kodira C."/>
            <person name="Kretschmer M."/>
            <person name="Lappartient A."/>
            <person name="Leroch M."/>
            <person name="Levis C."/>
            <person name="Mauceli E."/>
            <person name="Neuveglise C."/>
            <person name="Oeser B."/>
            <person name="Pearson M."/>
            <person name="Poulain J."/>
            <person name="Poussereau N."/>
            <person name="Quesneville H."/>
            <person name="Rascle C."/>
            <person name="Schumacher J."/>
            <person name="Segurens B."/>
            <person name="Sexton A."/>
            <person name="Silva E."/>
            <person name="Sirven C."/>
            <person name="Soanes D.M."/>
            <person name="Talbot N.J."/>
            <person name="Templeton M."/>
            <person name="Yandava C."/>
            <person name="Yarden O."/>
            <person name="Zeng Q."/>
            <person name="Rollins J.A."/>
            <person name="Lebrun M.H."/>
            <person name="Dickman M."/>
        </authorList>
    </citation>
    <scope>NUCLEOTIDE SEQUENCE [LARGE SCALE GENOMIC DNA]</scope>
    <source>
        <strain evidence="3">ATCC 18683 / 1980 / Ss-1</strain>
    </source>
</reference>
<dbReference type="RefSeq" id="XP_001591486.1">
    <property type="nucleotide sequence ID" value="XM_001591436.1"/>
</dbReference>
<organism evidence="2 3">
    <name type="scientific">Sclerotinia sclerotiorum (strain ATCC 18683 / 1980 / Ss-1)</name>
    <name type="common">White mold</name>
    <name type="synonym">Whetzelinia sclerotiorum</name>
    <dbReference type="NCBI Taxonomy" id="665079"/>
    <lineage>
        <taxon>Eukaryota</taxon>
        <taxon>Fungi</taxon>
        <taxon>Dikarya</taxon>
        <taxon>Ascomycota</taxon>
        <taxon>Pezizomycotina</taxon>
        <taxon>Leotiomycetes</taxon>
        <taxon>Helotiales</taxon>
        <taxon>Sclerotiniaceae</taxon>
        <taxon>Sclerotinia</taxon>
    </lineage>
</organism>
<dbReference type="InParanoid" id="A7ENN3"/>
<dbReference type="HOGENOM" id="CLU_3368753_0_0_1"/>
<dbReference type="KEGG" id="ssl:SS1G_06932"/>
<accession>A7ENN3</accession>
<evidence type="ECO:0000313" key="3">
    <source>
        <dbReference type="Proteomes" id="UP000001312"/>
    </source>
</evidence>
<evidence type="ECO:0000256" key="1">
    <source>
        <dbReference type="SAM" id="MobiDB-lite"/>
    </source>
</evidence>
<feature type="region of interest" description="Disordered" evidence="1">
    <location>
        <begin position="1"/>
        <end position="35"/>
    </location>
</feature>
<dbReference type="GeneID" id="5488229"/>
<dbReference type="EMBL" id="CH476629">
    <property type="protein sequence ID" value="EDO04449.1"/>
    <property type="molecule type" value="Genomic_DNA"/>
</dbReference>
<sequence length="35" mass="3817">MSNDEVAAFKNDSTAGKEAVRKYGNGKKEAPFKDL</sequence>
<dbReference type="Proteomes" id="UP000001312">
    <property type="component" value="Unassembled WGS sequence"/>
</dbReference>
<feature type="compositionally biased region" description="Basic and acidic residues" evidence="1">
    <location>
        <begin position="18"/>
        <end position="35"/>
    </location>
</feature>
<gene>
    <name evidence="2" type="ORF">SS1G_06932</name>
</gene>